<dbReference type="EMBL" id="VXIV02003188">
    <property type="protein sequence ID" value="KAF6020199.1"/>
    <property type="molecule type" value="Genomic_DNA"/>
</dbReference>
<feature type="compositionally biased region" description="Basic and acidic residues" evidence="1">
    <location>
        <begin position="167"/>
        <end position="190"/>
    </location>
</feature>
<evidence type="ECO:0000256" key="1">
    <source>
        <dbReference type="SAM" id="MobiDB-lite"/>
    </source>
</evidence>
<gene>
    <name evidence="2" type="ORF">EB796_021494</name>
</gene>
<sequence>MGNLSDKDHSELRCGSHFDSEGNFDTIDRDFKYEGFSRASRRSPQNSPNVKVRKSSRRKSIGRSPSGRRRVSFKVKQSVRNRLVRQNSSVKSVERKSSSVALIADMEVKVDGKVAKLVLRNSVLRRRAQATKAKTTSSPVESQKVPEFESAASPLRSPRERKPRHNVPKDSLKIHSAEQVRQSSLEKRASCESATSPGSVPVDPVTEERLSAKPVANELSSQRFHATPIANQFPSKYFYPSNTPLNRLSDFDDAHTYRDDAVHNYTNNNNNTKIELTKPTRVAESRYISRLSTNTPDNITSRLGKLVVSPITDV</sequence>
<keyword evidence="3" id="KW-1185">Reference proteome</keyword>
<feature type="compositionally biased region" description="Basic and acidic residues" evidence="1">
    <location>
        <begin position="1"/>
        <end position="35"/>
    </location>
</feature>
<dbReference type="AlphaFoldDB" id="A0A7J7J227"/>
<protein>
    <submittedName>
        <fullName evidence="2">Uncharacterized protein</fullName>
    </submittedName>
</protein>
<comment type="caution">
    <text evidence="2">The sequence shown here is derived from an EMBL/GenBank/DDBJ whole genome shotgun (WGS) entry which is preliminary data.</text>
</comment>
<organism evidence="2 3">
    <name type="scientific">Bugula neritina</name>
    <name type="common">Brown bryozoan</name>
    <name type="synonym">Sertularia neritina</name>
    <dbReference type="NCBI Taxonomy" id="10212"/>
    <lineage>
        <taxon>Eukaryota</taxon>
        <taxon>Metazoa</taxon>
        <taxon>Spiralia</taxon>
        <taxon>Lophotrochozoa</taxon>
        <taxon>Bryozoa</taxon>
        <taxon>Gymnolaemata</taxon>
        <taxon>Cheilostomatida</taxon>
        <taxon>Flustrina</taxon>
        <taxon>Buguloidea</taxon>
        <taxon>Bugulidae</taxon>
        <taxon>Bugula</taxon>
    </lineage>
</organism>
<accession>A0A7J7J227</accession>
<reference evidence="2" key="1">
    <citation type="submission" date="2020-06" db="EMBL/GenBank/DDBJ databases">
        <title>Draft genome of Bugula neritina, a colonial animal packing powerful symbionts and potential medicines.</title>
        <authorList>
            <person name="Rayko M."/>
        </authorList>
    </citation>
    <scope>NUCLEOTIDE SEQUENCE [LARGE SCALE GENOMIC DNA]</scope>
    <source>
        <strain evidence="2">Kwan_BN1</strain>
    </source>
</reference>
<evidence type="ECO:0000313" key="3">
    <source>
        <dbReference type="Proteomes" id="UP000593567"/>
    </source>
</evidence>
<feature type="compositionally biased region" description="Basic residues" evidence="1">
    <location>
        <begin position="51"/>
        <end position="75"/>
    </location>
</feature>
<dbReference type="Proteomes" id="UP000593567">
    <property type="component" value="Unassembled WGS sequence"/>
</dbReference>
<feature type="region of interest" description="Disordered" evidence="1">
    <location>
        <begin position="127"/>
        <end position="205"/>
    </location>
</feature>
<feature type="region of interest" description="Disordered" evidence="1">
    <location>
        <begin position="1"/>
        <end position="75"/>
    </location>
</feature>
<proteinExistence type="predicted"/>
<name>A0A7J7J227_BUGNE</name>
<evidence type="ECO:0000313" key="2">
    <source>
        <dbReference type="EMBL" id="KAF6020199.1"/>
    </source>
</evidence>
<feature type="compositionally biased region" description="Polar residues" evidence="1">
    <location>
        <begin position="132"/>
        <end position="141"/>
    </location>
</feature>